<protein>
    <recommendedName>
        <fullName evidence="3">Asp23/Gls24 family envelope stress response protein</fullName>
    </recommendedName>
</protein>
<proteinExistence type="predicted"/>
<comment type="caution">
    <text evidence="1">The sequence shown here is derived from an EMBL/GenBank/DDBJ whole genome shotgun (WGS) entry which is preliminary data.</text>
</comment>
<dbReference type="EMBL" id="JACJII010000001">
    <property type="protein sequence ID" value="MBA9007632.1"/>
    <property type="molecule type" value="Genomic_DNA"/>
</dbReference>
<dbReference type="AlphaFoldDB" id="A0A7W3N505"/>
<reference evidence="1 2" key="1">
    <citation type="submission" date="2020-08" db="EMBL/GenBank/DDBJ databases">
        <title>Sequencing the genomes of 1000 actinobacteria strains.</title>
        <authorList>
            <person name="Klenk H.-P."/>
        </authorList>
    </citation>
    <scope>NUCLEOTIDE SEQUENCE [LARGE SCALE GENOMIC DNA]</scope>
    <source>
        <strain evidence="1 2">DSM 45823</strain>
    </source>
</reference>
<dbReference type="RefSeq" id="WP_246442411.1">
    <property type="nucleotide sequence ID" value="NZ_JACJII010000001.1"/>
</dbReference>
<keyword evidence="2" id="KW-1185">Reference proteome</keyword>
<evidence type="ECO:0008006" key="3">
    <source>
        <dbReference type="Google" id="ProtNLM"/>
    </source>
</evidence>
<dbReference type="Proteomes" id="UP000539313">
    <property type="component" value="Unassembled WGS sequence"/>
</dbReference>
<sequence length="110" mass="11115">MTAPAPPAPSTAELAGRIAERARAVAGVVRLTAGPRAEVVTYRPGPPLPGVAVRADEVRVSVVVLPDRPVTETAEAVRAAVAPLAGERAVHVIVADLADPAETTAGDAAR</sequence>
<organism evidence="1 2">
    <name type="scientific">Thermomonospora cellulosilytica</name>
    <dbReference type="NCBI Taxonomy" id="1411118"/>
    <lineage>
        <taxon>Bacteria</taxon>
        <taxon>Bacillati</taxon>
        <taxon>Actinomycetota</taxon>
        <taxon>Actinomycetes</taxon>
        <taxon>Streptosporangiales</taxon>
        <taxon>Thermomonosporaceae</taxon>
        <taxon>Thermomonospora</taxon>
    </lineage>
</organism>
<gene>
    <name evidence="1" type="ORF">HNR21_006514</name>
</gene>
<evidence type="ECO:0000313" key="1">
    <source>
        <dbReference type="EMBL" id="MBA9007632.1"/>
    </source>
</evidence>
<accession>A0A7W3N505</accession>
<evidence type="ECO:0000313" key="2">
    <source>
        <dbReference type="Proteomes" id="UP000539313"/>
    </source>
</evidence>
<name>A0A7W3N505_9ACTN</name>